<keyword evidence="6" id="KW-1185">Reference proteome</keyword>
<comment type="caution">
    <text evidence="5">The sequence shown here is derived from an EMBL/GenBank/DDBJ whole genome shotgun (WGS) entry which is preliminary data.</text>
</comment>
<dbReference type="EMBL" id="JAOSKY010000021">
    <property type="protein sequence ID" value="MCU7251204.1"/>
    <property type="molecule type" value="Genomic_DNA"/>
</dbReference>
<evidence type="ECO:0000313" key="6">
    <source>
        <dbReference type="Proteomes" id="UP001139955"/>
    </source>
</evidence>
<dbReference type="InterPro" id="IPR012783">
    <property type="entry name" value="Znf_C4_TraR"/>
</dbReference>
<evidence type="ECO:0000259" key="4">
    <source>
        <dbReference type="Pfam" id="PF01258"/>
    </source>
</evidence>
<dbReference type="GO" id="GO:0008270">
    <property type="term" value="F:zinc ion binding"/>
    <property type="evidence" value="ECO:0007669"/>
    <property type="project" value="UniProtKB-KW"/>
</dbReference>
<gene>
    <name evidence="5" type="ORF">OC940_25615</name>
</gene>
<dbReference type="Pfam" id="PF01258">
    <property type="entry name" value="zf-dskA_traR"/>
    <property type="match status" value="1"/>
</dbReference>
<dbReference type="PANTHER" id="PTHR38777">
    <property type="entry name" value="FELS-2 PROPHAGE PROTEIN"/>
    <property type="match status" value="1"/>
</dbReference>
<keyword evidence="2" id="KW-0863">Zinc-finger</keyword>
<dbReference type="Proteomes" id="UP001139955">
    <property type="component" value="Unassembled WGS sequence"/>
</dbReference>
<evidence type="ECO:0000256" key="2">
    <source>
        <dbReference type="ARBA" id="ARBA00022771"/>
    </source>
</evidence>
<evidence type="ECO:0000256" key="3">
    <source>
        <dbReference type="ARBA" id="ARBA00022833"/>
    </source>
</evidence>
<accession>A0A9X2XMK3</accession>
<evidence type="ECO:0000256" key="1">
    <source>
        <dbReference type="ARBA" id="ARBA00022723"/>
    </source>
</evidence>
<organism evidence="5 6">
    <name type="scientific">Pseudomonas koreensis</name>
    <dbReference type="NCBI Taxonomy" id="198620"/>
    <lineage>
        <taxon>Bacteria</taxon>
        <taxon>Pseudomonadati</taxon>
        <taxon>Pseudomonadota</taxon>
        <taxon>Gammaproteobacteria</taxon>
        <taxon>Pseudomonadales</taxon>
        <taxon>Pseudomonadaceae</taxon>
        <taxon>Pseudomonas</taxon>
    </lineage>
</organism>
<dbReference type="GO" id="GO:1900378">
    <property type="term" value="P:positive regulation of secondary metabolite biosynthetic process"/>
    <property type="evidence" value="ECO:0007669"/>
    <property type="project" value="TreeGrafter"/>
</dbReference>
<keyword evidence="3" id="KW-0862">Zinc</keyword>
<dbReference type="AlphaFoldDB" id="A0A9X2XMK3"/>
<dbReference type="InterPro" id="IPR000962">
    <property type="entry name" value="Znf_DskA_TraR"/>
</dbReference>
<keyword evidence="1" id="KW-0479">Metal-binding</keyword>
<reference evidence="5" key="2">
    <citation type="journal article" date="2023" name="mSystems">
        <title>Charting the Lipopeptidome of Nonpathogenic Pseudomonas.</title>
        <authorList>
            <person name="Cesa-Luna C."/>
            <person name="Geudens N."/>
            <person name="Girard L."/>
            <person name="De Roo V."/>
            <person name="Maklad H.R."/>
            <person name="Martins J.C."/>
            <person name="Hofte M."/>
            <person name="De Mot R."/>
        </authorList>
    </citation>
    <scope>NUCLEOTIDE SEQUENCE</scope>
    <source>
        <strain evidence="5">B1M3-32</strain>
    </source>
</reference>
<dbReference type="PANTHER" id="PTHR38777:SF1">
    <property type="entry name" value="DNAK SUPPRESSOR PROTEIN"/>
    <property type="match status" value="1"/>
</dbReference>
<protein>
    <submittedName>
        <fullName evidence="5">TraR/DksA C4-type zinc finger protein</fullName>
    </submittedName>
</protein>
<reference evidence="5" key="1">
    <citation type="submission" date="2022-09" db="EMBL/GenBank/DDBJ databases">
        <authorList>
            <person name="Cesa-Luna C."/>
            <person name="Girard L."/>
            <person name="Lood C."/>
            <person name="Hofte M."/>
            <person name="De Mot R."/>
        </authorList>
    </citation>
    <scope>NUCLEOTIDE SEQUENCE</scope>
    <source>
        <strain evidence="5">B1M3-32</strain>
    </source>
</reference>
<dbReference type="NCBIfam" id="TIGR02419">
    <property type="entry name" value="C4_traR_proteo"/>
    <property type="match status" value="1"/>
</dbReference>
<evidence type="ECO:0000313" key="5">
    <source>
        <dbReference type="EMBL" id="MCU7251204.1"/>
    </source>
</evidence>
<sequence>MVDWFDRAQELEQRQRDQAIKAQLSKPVPVGPSLTHCQDCDKPIPPARQAHGGITRCVPCQTDVEKSKRR</sequence>
<proteinExistence type="predicted"/>
<name>A0A9X2XMK3_9PSED</name>
<feature type="domain" description="Zinc finger DksA/TraR C4-type" evidence="4">
    <location>
        <begin position="34"/>
        <end position="66"/>
    </location>
</feature>
<dbReference type="RefSeq" id="WP_102685930.1">
    <property type="nucleotide sequence ID" value="NZ_JAOSKY010000021.1"/>
</dbReference>